<dbReference type="Proteomes" id="UP000023772">
    <property type="component" value="Chromosome"/>
</dbReference>
<dbReference type="EMBL" id="CP007451">
    <property type="protein sequence ID" value="AHW61980.1"/>
    <property type="molecule type" value="Genomic_DNA"/>
</dbReference>
<evidence type="ECO:0000313" key="3">
    <source>
        <dbReference type="Proteomes" id="UP000023772"/>
    </source>
</evidence>
<proteinExistence type="predicted"/>
<evidence type="ECO:0000313" key="4">
    <source>
        <dbReference type="Proteomes" id="UP000181981"/>
    </source>
</evidence>
<dbReference type="HOGENOM" id="CLU_2824207_0_0_10"/>
<name>X5E3E4_9BACT</name>
<dbReference type="RefSeq" id="WP_038558851.1">
    <property type="nucleotide sequence ID" value="NZ_FOHT01000004.1"/>
</dbReference>
<evidence type="ECO:0000313" key="1">
    <source>
        <dbReference type="EMBL" id="AHW61980.1"/>
    </source>
</evidence>
<accession>X5E3E4</accession>
<protein>
    <submittedName>
        <fullName evidence="2">Uncharacterized protein</fullName>
    </submittedName>
</protein>
<organism evidence="2 4">
    <name type="scientific">Draconibacterium orientale</name>
    <dbReference type="NCBI Taxonomy" id="1168034"/>
    <lineage>
        <taxon>Bacteria</taxon>
        <taxon>Pseudomonadati</taxon>
        <taxon>Bacteroidota</taxon>
        <taxon>Bacteroidia</taxon>
        <taxon>Marinilabiliales</taxon>
        <taxon>Prolixibacteraceae</taxon>
        <taxon>Draconibacterium</taxon>
    </lineage>
</organism>
<dbReference type="STRING" id="1168034.FH5T_12515"/>
<dbReference type="EMBL" id="FOHT01000004">
    <property type="protein sequence ID" value="SES98354.1"/>
    <property type="molecule type" value="Genomic_DNA"/>
</dbReference>
<dbReference type="AlphaFoldDB" id="X5E3E4"/>
<reference evidence="1 3" key="1">
    <citation type="submission" date="2014-03" db="EMBL/GenBank/DDBJ databases">
        <title>Complete genome sequence of a deeply braunched marine Bacteroidia bacterium Draconibacterium orientale type strain FH5T.</title>
        <authorList>
            <person name="Li X."/>
            <person name="Wang X."/>
            <person name="Xie Z."/>
            <person name="Du Z."/>
            <person name="Chen G."/>
        </authorList>
    </citation>
    <scope>NUCLEOTIDE SEQUENCE [LARGE SCALE GENOMIC DNA]</scope>
    <source>
        <strain evidence="1 3">FH5</strain>
    </source>
</reference>
<reference evidence="2 4" key="2">
    <citation type="submission" date="2016-10" db="EMBL/GenBank/DDBJ databases">
        <authorList>
            <person name="de Groot N.N."/>
        </authorList>
    </citation>
    <scope>NUCLEOTIDE SEQUENCE [LARGE SCALE GENOMIC DNA]</scope>
    <source>
        <strain evidence="2 4">DSM 25947</strain>
    </source>
</reference>
<sequence length="66" mass="7312">MSCPVACERGISIPNEVTYPINDKIVAYLRAMEIVDVETQGTYAGTLAFVIAEKTMKRLKSDAEKM</sequence>
<dbReference type="Proteomes" id="UP000181981">
    <property type="component" value="Unassembled WGS sequence"/>
</dbReference>
<dbReference type="KEGG" id="dori:FH5T_12515"/>
<gene>
    <name evidence="1" type="ORF">FH5T_12515</name>
    <name evidence="2" type="ORF">SAMN05444285_104101</name>
</gene>
<keyword evidence="3" id="KW-1185">Reference proteome</keyword>
<evidence type="ECO:0000313" key="2">
    <source>
        <dbReference type="EMBL" id="SES98354.1"/>
    </source>
</evidence>